<dbReference type="InterPro" id="IPR006464">
    <property type="entry name" value="AcTrfase_RimI/Ard1"/>
</dbReference>
<dbReference type="Pfam" id="PF00583">
    <property type="entry name" value="Acetyltransf_1"/>
    <property type="match status" value="1"/>
</dbReference>
<reference evidence="6 7" key="1">
    <citation type="submission" date="2019-07" db="EMBL/GenBank/DDBJ databases">
        <title>Whole genome shotgun sequence of Halomonas pacifica NBRC 102220.</title>
        <authorList>
            <person name="Hosoyama A."/>
            <person name="Uohara A."/>
            <person name="Ohji S."/>
            <person name="Ichikawa N."/>
        </authorList>
    </citation>
    <scope>NUCLEOTIDE SEQUENCE [LARGE SCALE GENOMIC DNA]</scope>
    <source>
        <strain evidence="6 7">NBRC 102220</strain>
    </source>
</reference>
<keyword evidence="2" id="KW-0963">Cytoplasm</keyword>
<feature type="domain" description="N-acetyltransferase" evidence="5">
    <location>
        <begin position="2"/>
        <end position="150"/>
    </location>
</feature>
<accession>A0A510X9E9</accession>
<dbReference type="Gene3D" id="3.40.630.30">
    <property type="match status" value="1"/>
</dbReference>
<dbReference type="PROSITE" id="PS51186">
    <property type="entry name" value="GNAT"/>
    <property type="match status" value="1"/>
</dbReference>
<dbReference type="InterPro" id="IPR050680">
    <property type="entry name" value="YpeA/RimI_acetyltransf"/>
</dbReference>
<evidence type="ECO:0000259" key="5">
    <source>
        <dbReference type="PROSITE" id="PS51186"/>
    </source>
</evidence>
<protein>
    <submittedName>
        <fullName evidence="6">Ribosomal-protein-alanine acetyltransferase</fullName>
    </submittedName>
</protein>
<proteinExistence type="inferred from homology"/>
<dbReference type="GO" id="GO:0008080">
    <property type="term" value="F:N-acetyltransferase activity"/>
    <property type="evidence" value="ECO:0007669"/>
    <property type="project" value="InterPro"/>
</dbReference>
<evidence type="ECO:0000256" key="4">
    <source>
        <dbReference type="ARBA" id="ARBA00023315"/>
    </source>
</evidence>
<name>A0A510X9E9_9GAMM</name>
<dbReference type="AlphaFoldDB" id="A0A510X9E9"/>
<dbReference type="NCBIfam" id="TIGR01575">
    <property type="entry name" value="rimI"/>
    <property type="match status" value="1"/>
</dbReference>
<gene>
    <name evidence="6" type="primary">rimI</name>
    <name evidence="6" type="ORF">HPA02_23510</name>
</gene>
<dbReference type="PANTHER" id="PTHR43420:SF51">
    <property type="entry name" value="PEPTIDYL-LYSINE N-ACETYLTRANSFERASE YIAC"/>
    <property type="match status" value="1"/>
</dbReference>
<dbReference type="EMBL" id="BJUK01000026">
    <property type="protein sequence ID" value="GEK48068.1"/>
    <property type="molecule type" value="Genomic_DNA"/>
</dbReference>
<dbReference type="InterPro" id="IPR000182">
    <property type="entry name" value="GNAT_dom"/>
</dbReference>
<sequence>MPELVRLVGGDLPDLLALERAGQPHPWSERQLADALEDEAARVRGVRDGETLLGQAIVYRLPFEAELQAITVSPRARRRGLARLLLESVVETARGWGSERLLLEVRAGNAPALALYRAAGFTEDGRRRGYYPGVAGAPREDAVLMSLALAPPAEMA</sequence>
<keyword evidence="4" id="KW-0012">Acyltransferase</keyword>
<evidence type="ECO:0000313" key="7">
    <source>
        <dbReference type="Proteomes" id="UP000321275"/>
    </source>
</evidence>
<evidence type="ECO:0000256" key="2">
    <source>
        <dbReference type="ARBA" id="ARBA00022490"/>
    </source>
</evidence>
<organism evidence="6 7">
    <name type="scientific">Bisbaumannia pacifica</name>
    <dbReference type="NCBI Taxonomy" id="77098"/>
    <lineage>
        <taxon>Bacteria</taxon>
        <taxon>Pseudomonadati</taxon>
        <taxon>Pseudomonadota</taxon>
        <taxon>Gammaproteobacteria</taxon>
        <taxon>Oceanospirillales</taxon>
        <taxon>Halomonadaceae</taxon>
        <taxon>Bisbaumannia</taxon>
    </lineage>
</organism>
<keyword evidence="3 6" id="KW-0808">Transferase</keyword>
<comment type="caution">
    <text evidence="6">The sequence shown here is derived from an EMBL/GenBank/DDBJ whole genome shotgun (WGS) entry which is preliminary data.</text>
</comment>
<dbReference type="InterPro" id="IPR016181">
    <property type="entry name" value="Acyl_CoA_acyltransferase"/>
</dbReference>
<dbReference type="RefSeq" id="WP_307725136.1">
    <property type="nucleotide sequence ID" value="NZ_BJUK01000026.1"/>
</dbReference>
<evidence type="ECO:0000256" key="1">
    <source>
        <dbReference type="ARBA" id="ARBA00005395"/>
    </source>
</evidence>
<keyword evidence="7" id="KW-1185">Reference proteome</keyword>
<evidence type="ECO:0000256" key="3">
    <source>
        <dbReference type="ARBA" id="ARBA00022679"/>
    </source>
</evidence>
<dbReference type="PANTHER" id="PTHR43420">
    <property type="entry name" value="ACETYLTRANSFERASE"/>
    <property type="match status" value="1"/>
</dbReference>
<dbReference type="SUPFAM" id="SSF55729">
    <property type="entry name" value="Acyl-CoA N-acyltransferases (Nat)"/>
    <property type="match status" value="1"/>
</dbReference>
<comment type="similarity">
    <text evidence="1">Belongs to the acetyltransferase family. RimI subfamily.</text>
</comment>
<dbReference type="Proteomes" id="UP000321275">
    <property type="component" value="Unassembled WGS sequence"/>
</dbReference>
<evidence type="ECO:0000313" key="6">
    <source>
        <dbReference type="EMBL" id="GEK48068.1"/>
    </source>
</evidence>